<accession>A0A6J6SZF9</accession>
<proteinExistence type="predicted"/>
<reference evidence="1" key="1">
    <citation type="submission" date="2020-05" db="EMBL/GenBank/DDBJ databases">
        <authorList>
            <person name="Chiriac C."/>
            <person name="Salcher M."/>
            <person name="Ghai R."/>
            <person name="Kavagutti S V."/>
        </authorList>
    </citation>
    <scope>NUCLEOTIDE SEQUENCE</scope>
</reference>
<evidence type="ECO:0000313" key="1">
    <source>
        <dbReference type="EMBL" id="CAB4740194.1"/>
    </source>
</evidence>
<organism evidence="1">
    <name type="scientific">freshwater metagenome</name>
    <dbReference type="NCBI Taxonomy" id="449393"/>
    <lineage>
        <taxon>unclassified sequences</taxon>
        <taxon>metagenomes</taxon>
        <taxon>ecological metagenomes</taxon>
    </lineage>
</organism>
<sequence>MQPLIPPDLFRRVTAIFAVSSAGPSNGAMKPVAAIAAPIRTGFAHAALADVAFVAEIPVAASAAAATLTKIFFEIFMHVLLKGLA</sequence>
<gene>
    <name evidence="1" type="ORF">UFOPK2782_00866</name>
</gene>
<dbReference type="AlphaFoldDB" id="A0A6J6SZF9"/>
<name>A0A6J6SZF9_9ZZZZ</name>
<dbReference type="EMBL" id="CAEZYS010000116">
    <property type="protein sequence ID" value="CAB4740194.1"/>
    <property type="molecule type" value="Genomic_DNA"/>
</dbReference>
<protein>
    <submittedName>
        <fullName evidence="1">Unannotated protein</fullName>
    </submittedName>
</protein>